<gene>
    <name evidence="1" type="ORF">IT41_06570</name>
    <name evidence="2" type="ORF">SAMN04487972_106145</name>
</gene>
<dbReference type="Proteomes" id="UP000182312">
    <property type="component" value="Unassembled WGS sequence"/>
</dbReference>
<dbReference type="Gene3D" id="1.25.40.20">
    <property type="entry name" value="Ankyrin repeat-containing domain"/>
    <property type="match status" value="1"/>
</dbReference>
<dbReference type="OrthoDB" id="7875054at2"/>
<reference evidence="1 3" key="1">
    <citation type="submission" date="2014-09" db="EMBL/GenBank/DDBJ databases">
        <authorList>
            <person name="McGinnis J.M."/>
            <person name="Wolfgang W.J."/>
        </authorList>
    </citation>
    <scope>NUCLEOTIDE SEQUENCE [LARGE SCALE GENOMIC DNA]</scope>
    <source>
        <strain evidence="1 3">JCM 14014</strain>
    </source>
</reference>
<dbReference type="RefSeq" id="WP_036739568.1">
    <property type="nucleotide sequence ID" value="NZ_FOJO01000006.1"/>
</dbReference>
<dbReference type="STRING" id="376733.SAMN04487972_106145"/>
<sequence>MMMRWMIAISGVAIGLILVLVFAFFFVTLELEQVPTEQNESSAAPPTVVAKGMSAEQAVYEPDWPAFETRWSEAPEAIRQLARVIAKGEIPEGLEQLTSEVLSRAYPAPDLDRERNGNRVPYLSTLLQEAVISNNLEGVRALLRSGADPAVNYSEAMFTAIESKTPTAPAFMLFPDFDASLPIVQALLDAGADPNMQRHGFLHVTPLNLADGLTNLGAMIALINAGADPWLRPPFADGTATTDSFMETQALAAGNHASAEVWFRVLGATKLPAGPKEQLDHVLARLDDVVEKFAIGTGPASRHTAWRLDQVLTLLGPAIDRMAETDRIRARLTKFDYQADGGWYLAADEIHSRYDAPLSVPDRGDQIWGP</sequence>
<proteinExistence type="predicted"/>
<dbReference type="InterPro" id="IPR036770">
    <property type="entry name" value="Ankyrin_rpt-contain_sf"/>
</dbReference>
<evidence type="ECO:0000313" key="4">
    <source>
        <dbReference type="Proteomes" id="UP000182312"/>
    </source>
</evidence>
<evidence type="ECO:0000313" key="2">
    <source>
        <dbReference type="EMBL" id="SFA49158.1"/>
    </source>
</evidence>
<name>A0A099F576_9RHOB</name>
<keyword evidence="3" id="KW-1185">Reference proteome</keyword>
<evidence type="ECO:0000313" key="1">
    <source>
        <dbReference type="EMBL" id="KGJ05423.1"/>
    </source>
</evidence>
<dbReference type="InterPro" id="IPR002110">
    <property type="entry name" value="Ankyrin_rpt"/>
</dbReference>
<organism evidence="1 3">
    <name type="scientific">Paracoccus halophilus</name>
    <dbReference type="NCBI Taxonomy" id="376733"/>
    <lineage>
        <taxon>Bacteria</taxon>
        <taxon>Pseudomonadati</taxon>
        <taxon>Pseudomonadota</taxon>
        <taxon>Alphaproteobacteria</taxon>
        <taxon>Rhodobacterales</taxon>
        <taxon>Paracoccaceae</taxon>
        <taxon>Paracoccus</taxon>
    </lineage>
</organism>
<reference evidence="1 3" key="2">
    <citation type="submission" date="2014-10" db="EMBL/GenBank/DDBJ databases">
        <title>Paracoccus sanguinis sp. nov., isolated from clinical specimens of New York State patients.</title>
        <authorList>
            <person name="Mingle L.A."/>
            <person name="Cole J.A."/>
            <person name="Lapierre P."/>
            <person name="Musser K.A."/>
        </authorList>
    </citation>
    <scope>NUCLEOTIDE SEQUENCE [LARGE SCALE GENOMIC DNA]</scope>
    <source>
        <strain evidence="1 3">JCM 14014</strain>
    </source>
</reference>
<accession>A0A099F576</accession>
<dbReference type="EMBL" id="FOJO01000006">
    <property type="protein sequence ID" value="SFA49158.1"/>
    <property type="molecule type" value="Genomic_DNA"/>
</dbReference>
<protein>
    <submittedName>
        <fullName evidence="1">Uncharacterized protein</fullName>
    </submittedName>
</protein>
<dbReference type="EMBL" id="JRKN01000006">
    <property type="protein sequence ID" value="KGJ05423.1"/>
    <property type="molecule type" value="Genomic_DNA"/>
</dbReference>
<dbReference type="SMART" id="SM00248">
    <property type="entry name" value="ANK"/>
    <property type="match status" value="2"/>
</dbReference>
<dbReference type="SUPFAM" id="SSF48403">
    <property type="entry name" value="Ankyrin repeat"/>
    <property type="match status" value="1"/>
</dbReference>
<evidence type="ECO:0000313" key="3">
    <source>
        <dbReference type="Proteomes" id="UP000029846"/>
    </source>
</evidence>
<dbReference type="Proteomes" id="UP000029846">
    <property type="component" value="Unassembled WGS sequence"/>
</dbReference>
<reference evidence="2 4" key="3">
    <citation type="submission" date="2016-10" db="EMBL/GenBank/DDBJ databases">
        <authorList>
            <person name="de Groot N.N."/>
        </authorList>
    </citation>
    <scope>NUCLEOTIDE SEQUENCE [LARGE SCALE GENOMIC DNA]</scope>
    <source>
        <strain evidence="2 4">CGMCC 1.6117</strain>
    </source>
</reference>
<dbReference type="AlphaFoldDB" id="A0A099F576"/>